<dbReference type="SMART" id="SM00181">
    <property type="entry name" value="EGF"/>
    <property type="match status" value="2"/>
</dbReference>
<dbReference type="CDD" id="cd00054">
    <property type="entry name" value="EGF_CA"/>
    <property type="match status" value="1"/>
</dbReference>
<evidence type="ECO:0000313" key="15">
    <source>
        <dbReference type="RefSeq" id="XP_012812948.2"/>
    </source>
</evidence>
<evidence type="ECO:0000256" key="6">
    <source>
        <dbReference type="ARBA" id="ARBA00023180"/>
    </source>
</evidence>
<feature type="domain" description="Sushi" evidence="12">
    <location>
        <begin position="77"/>
        <end position="131"/>
    </location>
</feature>
<keyword evidence="14" id="KW-1185">Reference proteome</keyword>
<evidence type="ECO:0000256" key="2">
    <source>
        <dbReference type="ARBA" id="ARBA00022659"/>
    </source>
</evidence>
<evidence type="ECO:0000313" key="16">
    <source>
        <dbReference type="Xenbase" id="XB-GENE-29083331"/>
    </source>
</evidence>
<dbReference type="InterPro" id="IPR050350">
    <property type="entry name" value="Compl-Cell_Adhes-Reg"/>
</dbReference>
<feature type="region of interest" description="Disordered" evidence="9">
    <location>
        <begin position="396"/>
        <end position="418"/>
    </location>
</feature>
<reference evidence="13" key="2">
    <citation type="submission" date="2021-03" db="UniProtKB">
        <authorList>
            <consortium name="Ensembl"/>
        </authorList>
    </citation>
    <scope>IDENTIFICATION</scope>
</reference>
<keyword evidence="3 10" id="KW-0732">Signal</keyword>
<feature type="region of interest" description="Disordered" evidence="9">
    <location>
        <begin position="987"/>
        <end position="1017"/>
    </location>
</feature>
<evidence type="ECO:0000259" key="12">
    <source>
        <dbReference type="PROSITE" id="PS50923"/>
    </source>
</evidence>
<dbReference type="FunFam" id="2.10.25.10:FF:000010">
    <property type="entry name" value="Pro-epidermal growth factor"/>
    <property type="match status" value="1"/>
</dbReference>
<evidence type="ECO:0000256" key="1">
    <source>
        <dbReference type="ARBA" id="ARBA00022536"/>
    </source>
</evidence>
<dbReference type="Pfam" id="PF00084">
    <property type="entry name" value="Sushi"/>
    <property type="match status" value="3"/>
</dbReference>
<dbReference type="SUPFAM" id="SSF57535">
    <property type="entry name" value="Complement control module/SCR domain"/>
    <property type="match status" value="3"/>
</dbReference>
<dbReference type="Xenbase" id="XB-GENE-29083331">
    <property type="gene designation" value="LOC100496785"/>
</dbReference>
<keyword evidence="6" id="KW-0325">Glycoprotein</keyword>
<dbReference type="InterPro" id="IPR000436">
    <property type="entry name" value="Sushi_SCR_CCP_dom"/>
</dbReference>
<dbReference type="GeneTree" id="ENSGT00940000163310"/>
<evidence type="ECO:0000256" key="5">
    <source>
        <dbReference type="ARBA" id="ARBA00023157"/>
    </source>
</evidence>
<feature type="chain" id="PRO_5044663057" evidence="10">
    <location>
        <begin position="23"/>
        <end position="1469"/>
    </location>
</feature>
<dbReference type="Gene3D" id="2.10.70.10">
    <property type="entry name" value="Complement Module, domain 1"/>
    <property type="match status" value="3"/>
</dbReference>
<organism evidence="13">
    <name type="scientific">Xenopus tropicalis</name>
    <name type="common">Western clawed frog</name>
    <name type="synonym">Silurana tropicalis</name>
    <dbReference type="NCBI Taxonomy" id="8364"/>
    <lineage>
        <taxon>Eukaryota</taxon>
        <taxon>Metazoa</taxon>
        <taxon>Chordata</taxon>
        <taxon>Craniata</taxon>
        <taxon>Vertebrata</taxon>
        <taxon>Euteleostomi</taxon>
        <taxon>Amphibia</taxon>
        <taxon>Batrachia</taxon>
        <taxon>Anura</taxon>
        <taxon>Pipoidea</taxon>
        <taxon>Pipidae</taxon>
        <taxon>Xenopodinae</taxon>
        <taxon>Xenopus</taxon>
        <taxon>Silurana</taxon>
    </lineage>
</organism>
<evidence type="ECO:0000256" key="8">
    <source>
        <dbReference type="PROSITE-ProRule" id="PRU00302"/>
    </source>
</evidence>
<name>A0A803K4A6_XENTR</name>
<feature type="region of interest" description="Disordered" evidence="9">
    <location>
        <begin position="1044"/>
        <end position="1099"/>
    </location>
</feature>
<feature type="compositionally biased region" description="Polar residues" evidence="9">
    <location>
        <begin position="1073"/>
        <end position="1082"/>
    </location>
</feature>
<feature type="signal peptide" evidence="10">
    <location>
        <begin position="1"/>
        <end position="22"/>
    </location>
</feature>
<dbReference type="InterPro" id="IPR000152">
    <property type="entry name" value="EGF-type_Asp/Asn_hydroxyl_site"/>
</dbReference>
<evidence type="ECO:0000256" key="3">
    <source>
        <dbReference type="ARBA" id="ARBA00022729"/>
    </source>
</evidence>
<dbReference type="SMART" id="SM00179">
    <property type="entry name" value="EGF_CA"/>
    <property type="match status" value="2"/>
</dbReference>
<accession>A0A803K4A6</accession>
<evidence type="ECO:0000259" key="11">
    <source>
        <dbReference type="PROSITE" id="PS50026"/>
    </source>
</evidence>
<dbReference type="GO" id="GO:0005509">
    <property type="term" value="F:calcium ion binding"/>
    <property type="evidence" value="ECO:0007669"/>
    <property type="project" value="InterPro"/>
</dbReference>
<dbReference type="GeneID" id="100496785"/>
<dbReference type="FunFam" id="2.10.25.10:FF:000037">
    <property type="entry name" value="Signal peptide, CUB domain and EGF-like domain-containing 2"/>
    <property type="match status" value="1"/>
</dbReference>
<feature type="domain" description="Sushi" evidence="12">
    <location>
        <begin position="22"/>
        <end position="76"/>
    </location>
</feature>
<keyword evidence="5" id="KW-1015">Disulfide bond</keyword>
<feature type="domain" description="Sushi" evidence="12">
    <location>
        <begin position="1320"/>
        <end position="1384"/>
    </location>
</feature>
<feature type="region of interest" description="Disordered" evidence="9">
    <location>
        <begin position="599"/>
        <end position="630"/>
    </location>
</feature>
<dbReference type="AGR" id="Xenbase:XB-GENE-29083331"/>
<feature type="compositionally biased region" description="Low complexity" evidence="9">
    <location>
        <begin position="1084"/>
        <end position="1096"/>
    </location>
</feature>
<dbReference type="PROSITE" id="PS00010">
    <property type="entry name" value="ASX_HYDROXYL"/>
    <property type="match status" value="1"/>
</dbReference>
<gene>
    <name evidence="13 15 16" type="primary">LOC100496785</name>
</gene>
<proteinExistence type="predicted"/>
<keyword evidence="4" id="KW-0677">Repeat</keyword>
<dbReference type="RefSeq" id="XP_012812948.2">
    <property type="nucleotide sequence ID" value="XM_012957494.3"/>
</dbReference>
<keyword evidence="1 7" id="KW-0245">EGF-like domain</keyword>
<evidence type="ECO:0000256" key="7">
    <source>
        <dbReference type="PROSITE-ProRule" id="PRU00076"/>
    </source>
</evidence>
<feature type="compositionally biased region" description="Polar residues" evidence="9">
    <location>
        <begin position="1044"/>
        <end position="1060"/>
    </location>
</feature>
<comment type="caution">
    <text evidence="7">Lacks conserved residue(s) required for the propagation of feature annotation.</text>
</comment>
<dbReference type="Ensembl" id="ENSXETT00000107261">
    <property type="protein sequence ID" value="ENSXETP00000115175"/>
    <property type="gene ID" value="ENSXETG00000044429"/>
</dbReference>
<dbReference type="PROSITE" id="PS01187">
    <property type="entry name" value="EGF_CA"/>
    <property type="match status" value="1"/>
</dbReference>
<feature type="domain" description="EGF-like" evidence="11">
    <location>
        <begin position="1426"/>
        <end position="1466"/>
    </location>
</feature>
<dbReference type="SUPFAM" id="SSF57196">
    <property type="entry name" value="EGF/Laminin"/>
    <property type="match status" value="2"/>
</dbReference>
<evidence type="ECO:0000256" key="4">
    <source>
        <dbReference type="ARBA" id="ARBA00022737"/>
    </source>
</evidence>
<dbReference type="PANTHER" id="PTHR19325">
    <property type="entry name" value="COMPLEMENT COMPONENT-RELATED SUSHI DOMAIN-CONTAINING"/>
    <property type="match status" value="1"/>
</dbReference>
<dbReference type="InterPro" id="IPR018097">
    <property type="entry name" value="EGF_Ca-bd_CS"/>
</dbReference>
<evidence type="ECO:0000313" key="14">
    <source>
        <dbReference type="Proteomes" id="UP000008143"/>
    </source>
</evidence>
<sequence>MEVAKFILMIGMCFSKFSISTAACAGLRQLQNGRTFFRYGGIYATFVCDAGFSLMGPTSSSCVRGHWRKPVPVCVASGCQPVGGLINGRLVISFSGAVITFMCNKGYKLSGSSVIYCDGRKWNSTKPVCREYDMMSTKEKTLFPNEKFIVEDISNQRKPTGHTSSTEQNVTWHRTHHIIPKDRQNSRQLTTISANVVNTDQELVNGSKKKTLLHSLVTSLSTTKEIGSVTNAHKVYGDESAAFQPAMRQISTVSVIPRWSKSSATNIATPRLRSKSHFSGTNYAETNHHNLRVQNNSDMFGPSSSSPYEAHTARTFIKLYTEFTSAPTPDSTPETTQSLQSRFISSDNKAVNNDRIQAKINASPSNSSYMHLLNKIIMTKIPEITPNTSTLEQRKIFPTSSPSSYTNASSSSITDKNLPDEGNFPTSGYEQVLTTAQVLSPSHLLKNSSNMFGLSSSLLYEAHTKKTIINSDIEFISLDSAPKTTQSLKSSSDVSSGGLMLKDNSSPLLLSPYEAHTTRSFINSDTALTSITTPDSATTTTQSLQSRFINSVRMVNSDDRIQTKKNTSLSNILNMHFLNKIIAIIPEITANTSTFEQRNIFGPTGSPSSNSTSSSSIKGENLPDQGNFSTSEYKTVTTTAQAQALSPSHFHSSAVSSDGLMLKNNSDMFDPLSLSPYEAHTIRTFINSATALTLTTTPDSITGTTQSLQSRFVSLNVSKMVNGDDRSQTMINATQAKSTSSSSIKDKILPDEGNFLTNGYLPVLTTAQAQALSASHFHSSAVSSDGLMLQSNSNMFGLLALSPYEASSTRAIINSDTAFISPDSAHKTTQSLKSRFMSSGVDKMVYNYRSQTKINSTASNIFYMNFLNKIAMTKVPKMTSSLEQRNILGPTSSPSSNNTSSSSSSSIKHKNLPEEGKFPTSGYEPVLTTAQAQALPATHFHSSSVSSDRIVLKNHSDMFGPPSLSPYKEHTTRTFINSDTEFTLTTMPDSAPETTQSLQSRFTSSDVSKMVSDDRSQTKINASTSDISYMHFLNKIIMTEIPKSSPSDGLMLKSNSNMFDPSSSSPPYEPHTTRSFINSDGELTSATTPASAPETTQSLHLRYTSSNVNKMTTDDKSQTIMNTTQSNISYMHFSNKTTLTEKPEITASTSALEERHILGLTSSPLSYESASSHLIKNKNLPDKGYFSTSKYEAVLTTGHAKALSATHFHFSGASSGLMQGKAKETSNKKLAATRSSDVGNLGVITLRQNLLKETSNSSASQDNLFNPTTEMQSTLLEKPENVQTYRTETESKAPKVATTPVKVIDYLHSGSKRKYFRRRSYCTYPPVPTHGTFRFLTMIDPSPYQYQYYIQYSCYPGYTMSQGDVFSFCLENGKWTGVTPVCEEPVPCSVDNGGCSQICKSHGEGQAECACKMGFQLLSDMRTCRDIDECSSEMRLCEHDCTNTFGSYQCSCWKGFTLTEGGRTCIPYT</sequence>
<evidence type="ECO:0000256" key="10">
    <source>
        <dbReference type="SAM" id="SignalP"/>
    </source>
</evidence>
<dbReference type="Pfam" id="PF07645">
    <property type="entry name" value="EGF_CA"/>
    <property type="match status" value="1"/>
</dbReference>
<dbReference type="Gene3D" id="2.10.25.10">
    <property type="entry name" value="Laminin"/>
    <property type="match status" value="2"/>
</dbReference>
<feature type="compositionally biased region" description="Low complexity" evidence="9">
    <location>
        <begin position="890"/>
        <end position="906"/>
    </location>
</feature>
<evidence type="ECO:0000256" key="9">
    <source>
        <dbReference type="SAM" id="MobiDB-lite"/>
    </source>
</evidence>
<feature type="compositionally biased region" description="Low complexity" evidence="9">
    <location>
        <begin position="399"/>
        <end position="414"/>
    </location>
</feature>
<dbReference type="KEGG" id="xtr:100496785"/>
<dbReference type="PROSITE" id="PS50923">
    <property type="entry name" value="SUSHI"/>
    <property type="match status" value="3"/>
</dbReference>
<dbReference type="InterPro" id="IPR000742">
    <property type="entry name" value="EGF"/>
</dbReference>
<dbReference type="PROSITE" id="PS50026">
    <property type="entry name" value="EGF_3"/>
    <property type="match status" value="1"/>
</dbReference>
<dbReference type="OrthoDB" id="9909739at2759"/>
<keyword evidence="2 8" id="KW-0768">Sushi</keyword>
<dbReference type="CDD" id="cd00033">
    <property type="entry name" value="CCP"/>
    <property type="match status" value="2"/>
</dbReference>
<reference evidence="15" key="3">
    <citation type="submission" date="2025-04" db="UniProtKB">
        <authorList>
            <consortium name="RefSeq"/>
        </authorList>
    </citation>
    <scope>IDENTIFICATION</scope>
    <source>
        <strain evidence="15">Nigerian</strain>
        <tissue evidence="15">Liver and blood</tissue>
    </source>
</reference>
<dbReference type="PROSITE" id="PS01186">
    <property type="entry name" value="EGF_2"/>
    <property type="match status" value="1"/>
</dbReference>
<dbReference type="SMART" id="SM00032">
    <property type="entry name" value="CCP"/>
    <property type="match status" value="3"/>
</dbReference>
<reference evidence="13" key="1">
    <citation type="journal article" date="2010" name="Science">
        <title>The genome of the Western clawed frog Xenopus tropicalis.</title>
        <authorList>
            <person name="Hellsten U."/>
            <person name="Harland R.M."/>
            <person name="Gilchrist M.J."/>
            <person name="Hendrix D."/>
            <person name="Jurka J."/>
            <person name="Kapitonov V."/>
            <person name="Ovcharenko I."/>
            <person name="Putnam N.H."/>
            <person name="Shu S."/>
            <person name="Taher L."/>
            <person name="Blitz I.L."/>
            <person name="Blumberg B."/>
            <person name="Dichmann D.S."/>
            <person name="Dubchak I."/>
            <person name="Amaya E."/>
            <person name="Detter J.C."/>
            <person name="Fletcher R."/>
            <person name="Gerhard D.S."/>
            <person name="Goodstein D."/>
            <person name="Graves T."/>
            <person name="Grigoriev I.V."/>
            <person name="Grimwood J."/>
            <person name="Kawashima T."/>
            <person name="Lindquist E."/>
            <person name="Lucas S.M."/>
            <person name="Mead P.E."/>
            <person name="Mitros T."/>
            <person name="Ogino H."/>
            <person name="Ohta Y."/>
            <person name="Poliakov A.V."/>
            <person name="Pollet N."/>
            <person name="Robert J."/>
            <person name="Salamov A."/>
            <person name="Sater A.K."/>
            <person name="Schmutz J."/>
            <person name="Terry A."/>
            <person name="Vize P.D."/>
            <person name="Warren W.C."/>
            <person name="Wells D."/>
            <person name="Wills A."/>
            <person name="Wilson R.K."/>
            <person name="Zimmerman L.B."/>
            <person name="Zorn A.M."/>
            <person name="Grainger R."/>
            <person name="Grammer T."/>
            <person name="Khokha M.K."/>
            <person name="Richardson P.M."/>
            <person name="Rokhsar D.S."/>
        </authorList>
    </citation>
    <scope>NUCLEOTIDE SEQUENCE [LARGE SCALE GENOMIC DNA]</scope>
    <source>
        <strain evidence="13">Nigerian</strain>
    </source>
</reference>
<dbReference type="InterPro" id="IPR001881">
    <property type="entry name" value="EGF-like_Ca-bd_dom"/>
</dbReference>
<feature type="compositionally biased region" description="Polar residues" evidence="9">
    <location>
        <begin position="987"/>
        <end position="1007"/>
    </location>
</feature>
<protein>
    <submittedName>
        <fullName evidence="13 15">Mucin-5AC</fullName>
    </submittedName>
</protein>
<feature type="region of interest" description="Disordered" evidence="9">
    <location>
        <begin position="885"/>
        <end position="922"/>
    </location>
</feature>
<evidence type="ECO:0000313" key="13">
    <source>
        <dbReference type="Ensembl" id="ENSXETP00000115175"/>
    </source>
</evidence>
<dbReference type="Pfam" id="PF14670">
    <property type="entry name" value="FXa_inhibition"/>
    <property type="match status" value="1"/>
</dbReference>
<dbReference type="Proteomes" id="UP000008143">
    <property type="component" value="Chromosome 2"/>
</dbReference>
<feature type="compositionally biased region" description="Low complexity" evidence="9">
    <location>
        <begin position="602"/>
        <end position="616"/>
    </location>
</feature>
<dbReference type="InterPro" id="IPR049883">
    <property type="entry name" value="NOTCH1_EGF-like"/>
</dbReference>
<dbReference type="InterPro" id="IPR035976">
    <property type="entry name" value="Sushi/SCR/CCP_sf"/>
</dbReference>
<dbReference type="PANTHER" id="PTHR19325:SF575">
    <property type="entry name" value="LOCOMOTION-RELATED PROTEIN HIKARU GENKI"/>
    <property type="match status" value="1"/>
</dbReference>